<proteinExistence type="predicted"/>
<keyword evidence="7" id="KW-0732">Signal</keyword>
<dbReference type="eggNOG" id="COG1538">
    <property type="taxonomic scope" value="Bacteria"/>
</dbReference>
<keyword evidence="9" id="KW-1185">Reference proteome</keyword>
<comment type="subcellular location">
    <subcellularLocation>
        <location evidence="1">Cell outer membrane</location>
    </subcellularLocation>
</comment>
<dbReference type="GO" id="GO:0015562">
    <property type="term" value="F:efflux transmembrane transporter activity"/>
    <property type="evidence" value="ECO:0007669"/>
    <property type="project" value="InterPro"/>
</dbReference>
<evidence type="ECO:0000256" key="6">
    <source>
        <dbReference type="SAM" id="Coils"/>
    </source>
</evidence>
<feature type="coiled-coil region" evidence="6">
    <location>
        <begin position="312"/>
        <end position="359"/>
    </location>
</feature>
<keyword evidence="3" id="KW-0812">Transmembrane</keyword>
<dbReference type="AlphaFoldDB" id="V5BJ81"/>
<dbReference type="PANTHER" id="PTHR30026">
    <property type="entry name" value="OUTER MEMBRANE PROTEIN TOLC"/>
    <property type="match status" value="1"/>
</dbReference>
<dbReference type="GO" id="GO:0015288">
    <property type="term" value="F:porin activity"/>
    <property type="evidence" value="ECO:0007669"/>
    <property type="project" value="TreeGrafter"/>
</dbReference>
<sequence length="418" mass="47229">MFVLNLFFKVLMVFLLAASFALAETKPIVAHNDPIETDNSLTLSHIVDLTMEKFPDMAWLKALEEEALTIRQRGEKWTYGPMEAGLRYQEVTSGTVHYVDASIAVPLWNLGQREAEQKYGIKAENSAELLTAATKLRVAGLVRGALWDMELQQVRYQQARAEIDIFEKLLAKVERRVDLGDLPRSDVLLAQTELLQKLSVLTQVEAELMHARKRYSSITQQNKIPGSYHEKLAAIKKIEFNHPTFVAMNSQIERKQAEINAFNLQNSGQTQVVVGVNSDRPSNNDQRSNNTESFNIGVNIPFGGDAYYAPHVAALNVELNRLITDREQLYRDLELAHHEAEHNMEVNEAELEIAKELKRVAEEHLGMMELSFSVGEINLMDLLKVQSRAQQAILNAKERAIILDRDIALYNQAVGVLP</sequence>
<keyword evidence="6" id="KW-0175">Coiled coil</keyword>
<name>V5BJ81_9GAMM</name>
<keyword evidence="2" id="KW-1134">Transmembrane beta strand</keyword>
<evidence type="ECO:0000256" key="1">
    <source>
        <dbReference type="ARBA" id="ARBA00004442"/>
    </source>
</evidence>
<keyword evidence="5" id="KW-0998">Cell outer membrane</keyword>
<dbReference type="Gene3D" id="1.20.1600.10">
    <property type="entry name" value="Outer membrane efflux proteins (OEP)"/>
    <property type="match status" value="1"/>
</dbReference>
<reference evidence="8 9" key="1">
    <citation type="journal article" date="2013" name="Genome Announc.">
        <title>Draft Genome Sequence of the Methanotrophic Gammaproteobacterium Methyloglobulus morosus DSM 22980 Strain KoM1.</title>
        <authorList>
            <person name="Poehlein A."/>
            <person name="Deutzmann J.S."/>
            <person name="Daniel R."/>
            <person name="Simeonova D.D."/>
        </authorList>
    </citation>
    <scope>NUCLEOTIDE SEQUENCE [LARGE SCALE GENOMIC DNA]</scope>
    <source>
        <strain evidence="8 9">KoM1</strain>
    </source>
</reference>
<evidence type="ECO:0000313" key="8">
    <source>
        <dbReference type="EMBL" id="ESS67834.1"/>
    </source>
</evidence>
<dbReference type="PANTHER" id="PTHR30026:SF20">
    <property type="entry name" value="OUTER MEMBRANE PROTEIN TOLC"/>
    <property type="match status" value="1"/>
</dbReference>
<dbReference type="EMBL" id="AYLO01000143">
    <property type="protein sequence ID" value="ESS67834.1"/>
    <property type="molecule type" value="Genomic_DNA"/>
</dbReference>
<dbReference type="GO" id="GO:0009279">
    <property type="term" value="C:cell outer membrane"/>
    <property type="evidence" value="ECO:0007669"/>
    <property type="project" value="UniProtKB-SubCell"/>
</dbReference>
<evidence type="ECO:0000256" key="5">
    <source>
        <dbReference type="ARBA" id="ARBA00023237"/>
    </source>
</evidence>
<protein>
    <recommendedName>
        <fullName evidence="10">Outer membrane efflux protein</fullName>
    </recommendedName>
</protein>
<dbReference type="SUPFAM" id="SSF56954">
    <property type="entry name" value="Outer membrane efflux proteins (OEP)"/>
    <property type="match status" value="1"/>
</dbReference>
<organism evidence="8 9">
    <name type="scientific">Methyloglobulus morosus KoM1</name>
    <dbReference type="NCBI Taxonomy" id="1116472"/>
    <lineage>
        <taxon>Bacteria</taxon>
        <taxon>Pseudomonadati</taxon>
        <taxon>Pseudomonadota</taxon>
        <taxon>Gammaproteobacteria</taxon>
        <taxon>Methylococcales</taxon>
        <taxon>Methylococcaceae</taxon>
        <taxon>Methyloglobulus</taxon>
    </lineage>
</organism>
<dbReference type="PATRIC" id="fig|1116472.3.peg.3698"/>
<comment type="caution">
    <text evidence="8">The sequence shown here is derived from an EMBL/GenBank/DDBJ whole genome shotgun (WGS) entry which is preliminary data.</text>
</comment>
<evidence type="ECO:0008006" key="10">
    <source>
        <dbReference type="Google" id="ProtNLM"/>
    </source>
</evidence>
<accession>V5BJ81</accession>
<dbReference type="Proteomes" id="UP000017842">
    <property type="component" value="Unassembled WGS sequence"/>
</dbReference>
<evidence type="ECO:0000256" key="2">
    <source>
        <dbReference type="ARBA" id="ARBA00022452"/>
    </source>
</evidence>
<feature type="signal peptide" evidence="7">
    <location>
        <begin position="1"/>
        <end position="23"/>
    </location>
</feature>
<feature type="chain" id="PRO_5004731383" description="Outer membrane efflux protein" evidence="7">
    <location>
        <begin position="24"/>
        <end position="418"/>
    </location>
</feature>
<gene>
    <name evidence="8" type="ORF">MGMO_156c00020</name>
</gene>
<evidence type="ECO:0000256" key="3">
    <source>
        <dbReference type="ARBA" id="ARBA00022692"/>
    </source>
</evidence>
<dbReference type="STRING" id="1116472.MGMO_156c00020"/>
<dbReference type="GO" id="GO:1990281">
    <property type="term" value="C:efflux pump complex"/>
    <property type="evidence" value="ECO:0007669"/>
    <property type="project" value="TreeGrafter"/>
</dbReference>
<evidence type="ECO:0000313" key="9">
    <source>
        <dbReference type="Proteomes" id="UP000017842"/>
    </source>
</evidence>
<dbReference type="OrthoDB" id="8478097at2"/>
<dbReference type="RefSeq" id="WP_023496308.1">
    <property type="nucleotide sequence ID" value="NZ_AYLO01000143.1"/>
</dbReference>
<evidence type="ECO:0000256" key="7">
    <source>
        <dbReference type="SAM" id="SignalP"/>
    </source>
</evidence>
<keyword evidence="4" id="KW-0472">Membrane</keyword>
<evidence type="ECO:0000256" key="4">
    <source>
        <dbReference type="ARBA" id="ARBA00023136"/>
    </source>
</evidence>
<dbReference type="InterPro" id="IPR051906">
    <property type="entry name" value="TolC-like"/>
</dbReference>